<evidence type="ECO:0000256" key="4">
    <source>
        <dbReference type="ARBA" id="ARBA00023029"/>
    </source>
</evidence>
<dbReference type="PRINTS" id="PR00416">
    <property type="entry name" value="EUTPISMRASEI"/>
</dbReference>
<sequence length="327" mass="36341">MPRLRRVSVSSPGFTRRRSGKGFTYLDTQGRRITDPEVLARCRGLAVPPAWTDVWICPVDNGHVQAFGHDAAGRGQYIYHPQWRERRDRAKHDHVLLVGARLPAARRRVARDLRVEGMPRERVLALAFRLLDVGYFRLGGEAYAQQNESYGLSTLLKEHVTARTDGTVQFCFPAKSGQVRELVLDDPDVHAAVRALRARRGGERLLAWQVSSSPVEWREVTSSDVSAHVKDLLGDDASPKDFRTWHATVLAAQGLADAGAPPSSDRRRRSVVTGVVREVAAELGNTPAVCRASYIDPRLFDLWERGRTISPTRSTRAAEAAVLDLLG</sequence>
<dbReference type="InterPro" id="IPR013500">
    <property type="entry name" value="TopoI_cat_euk"/>
</dbReference>
<dbReference type="GO" id="GO:0003917">
    <property type="term" value="F:DNA topoisomerase type I (single strand cut, ATP-independent) activity"/>
    <property type="evidence" value="ECO:0007669"/>
    <property type="project" value="UniProtKB-EC"/>
</dbReference>
<name>A0A934MDS7_9MICO</name>
<dbReference type="Gene3D" id="3.30.66.10">
    <property type="entry name" value="DNA topoisomerase I domain"/>
    <property type="match status" value="1"/>
</dbReference>
<dbReference type="AlphaFoldDB" id="A0A934MDS7"/>
<keyword evidence="6" id="KW-0413">Isomerase</keyword>
<dbReference type="InterPro" id="IPR014711">
    <property type="entry name" value="TopoI_cat_a-hlx-sub_euk"/>
</dbReference>
<protein>
    <recommendedName>
        <fullName evidence="3">DNA topoisomerase</fullName>
        <ecNumber evidence="3">5.6.2.1</ecNumber>
    </recommendedName>
</protein>
<dbReference type="InterPro" id="IPR001631">
    <property type="entry name" value="TopoI"/>
</dbReference>
<dbReference type="SUPFAM" id="SSF55869">
    <property type="entry name" value="DNA topoisomerase I domain"/>
    <property type="match status" value="1"/>
</dbReference>
<dbReference type="Proteomes" id="UP000602087">
    <property type="component" value="Unassembled WGS sequence"/>
</dbReference>
<dbReference type="GO" id="GO:0003677">
    <property type="term" value="F:DNA binding"/>
    <property type="evidence" value="ECO:0007669"/>
    <property type="project" value="UniProtKB-KW"/>
</dbReference>
<dbReference type="Pfam" id="PF01028">
    <property type="entry name" value="Topoisom_I"/>
    <property type="match status" value="1"/>
</dbReference>
<keyword evidence="5" id="KW-0238">DNA-binding</keyword>
<dbReference type="InterPro" id="IPR011010">
    <property type="entry name" value="DNA_brk_join_enz"/>
</dbReference>
<dbReference type="Gene3D" id="1.10.132.120">
    <property type="match status" value="1"/>
</dbReference>
<comment type="similarity">
    <text evidence="2">Belongs to the type IB topoisomerase family.</text>
</comment>
<keyword evidence="10" id="KW-1185">Reference proteome</keyword>
<dbReference type="EC" id="5.6.2.1" evidence="3"/>
<gene>
    <name evidence="9" type="ORF">JAV76_08575</name>
</gene>
<feature type="domain" description="DNA topoisomerase I catalytic core eukaryotic-type" evidence="7">
    <location>
        <begin position="82"/>
        <end position="290"/>
    </location>
</feature>
<evidence type="ECO:0000256" key="1">
    <source>
        <dbReference type="ARBA" id="ARBA00000213"/>
    </source>
</evidence>
<dbReference type="SUPFAM" id="SSF56349">
    <property type="entry name" value="DNA breaking-rejoining enzymes"/>
    <property type="match status" value="1"/>
</dbReference>
<evidence type="ECO:0000259" key="8">
    <source>
        <dbReference type="Pfam" id="PF21338"/>
    </source>
</evidence>
<feature type="domain" description="DNA topoisomerase IB N-terminal" evidence="8">
    <location>
        <begin position="22"/>
        <end position="70"/>
    </location>
</feature>
<dbReference type="GO" id="GO:0006265">
    <property type="term" value="P:DNA topological change"/>
    <property type="evidence" value="ECO:0007669"/>
    <property type="project" value="InterPro"/>
</dbReference>
<evidence type="ECO:0000256" key="2">
    <source>
        <dbReference type="ARBA" id="ARBA00006645"/>
    </source>
</evidence>
<evidence type="ECO:0000313" key="10">
    <source>
        <dbReference type="Proteomes" id="UP000602087"/>
    </source>
</evidence>
<comment type="catalytic activity">
    <reaction evidence="1">
        <text>ATP-independent breakage of single-stranded DNA, followed by passage and rejoining.</text>
        <dbReference type="EC" id="5.6.2.1"/>
    </reaction>
</comment>
<evidence type="ECO:0000256" key="5">
    <source>
        <dbReference type="ARBA" id="ARBA00023125"/>
    </source>
</evidence>
<keyword evidence="4" id="KW-0799">Topoisomerase</keyword>
<evidence type="ECO:0000313" key="9">
    <source>
        <dbReference type="EMBL" id="MBI9115064.1"/>
    </source>
</evidence>
<dbReference type="RefSeq" id="WP_198733632.1">
    <property type="nucleotide sequence ID" value="NZ_JAEINH010000006.1"/>
</dbReference>
<dbReference type="Gene3D" id="3.90.15.10">
    <property type="entry name" value="Topoisomerase I, Chain A, domain 3"/>
    <property type="match status" value="1"/>
</dbReference>
<accession>A0A934MDS7</accession>
<evidence type="ECO:0000256" key="6">
    <source>
        <dbReference type="ARBA" id="ARBA00023235"/>
    </source>
</evidence>
<organism evidence="9 10">
    <name type="scientific">Sanguibacter suaedae</name>
    <dbReference type="NCBI Taxonomy" id="2795737"/>
    <lineage>
        <taxon>Bacteria</taxon>
        <taxon>Bacillati</taxon>
        <taxon>Actinomycetota</taxon>
        <taxon>Actinomycetes</taxon>
        <taxon>Micrococcales</taxon>
        <taxon>Sanguibacteraceae</taxon>
        <taxon>Sanguibacter</taxon>
    </lineage>
</organism>
<dbReference type="InterPro" id="IPR049331">
    <property type="entry name" value="Top1B_N_bact"/>
</dbReference>
<evidence type="ECO:0000259" key="7">
    <source>
        <dbReference type="Pfam" id="PF01028"/>
    </source>
</evidence>
<dbReference type="PROSITE" id="PS52038">
    <property type="entry name" value="TOPO_IB_2"/>
    <property type="match status" value="1"/>
</dbReference>
<dbReference type="InterPro" id="IPR035447">
    <property type="entry name" value="DNA_topo_I_N_sf"/>
</dbReference>
<comment type="caution">
    <text evidence="9">The sequence shown here is derived from an EMBL/GenBank/DDBJ whole genome shotgun (WGS) entry which is preliminary data.</text>
</comment>
<dbReference type="Pfam" id="PF21338">
    <property type="entry name" value="Top1B_N_bact"/>
    <property type="match status" value="1"/>
</dbReference>
<dbReference type="EMBL" id="JAEINH010000006">
    <property type="protein sequence ID" value="MBI9115064.1"/>
    <property type="molecule type" value="Genomic_DNA"/>
</dbReference>
<proteinExistence type="inferred from homology"/>
<reference evidence="9" key="1">
    <citation type="submission" date="2020-12" db="EMBL/GenBank/DDBJ databases">
        <title>Sanguibacter suaedae sp. nov., isolated from Suaeda aralocaspica.</title>
        <authorList>
            <person name="Ma Q."/>
        </authorList>
    </citation>
    <scope>NUCLEOTIDE SEQUENCE</scope>
    <source>
        <strain evidence="9">YZGR15</strain>
    </source>
</reference>
<evidence type="ECO:0000256" key="3">
    <source>
        <dbReference type="ARBA" id="ARBA00012891"/>
    </source>
</evidence>